<gene>
    <name evidence="1" type="ORF">DHETER_LOCUS9848</name>
</gene>
<proteinExistence type="predicted"/>
<sequence length="51" mass="5838">ESRPDYKDWQKEHQSAGEPSINLCNTMFSRRVIISFSSSIICILFHGVVLP</sequence>
<organism evidence="1 2">
    <name type="scientific">Dentiscutata heterogama</name>
    <dbReference type="NCBI Taxonomy" id="1316150"/>
    <lineage>
        <taxon>Eukaryota</taxon>
        <taxon>Fungi</taxon>
        <taxon>Fungi incertae sedis</taxon>
        <taxon>Mucoromycota</taxon>
        <taxon>Glomeromycotina</taxon>
        <taxon>Glomeromycetes</taxon>
        <taxon>Diversisporales</taxon>
        <taxon>Gigasporaceae</taxon>
        <taxon>Dentiscutata</taxon>
    </lineage>
</organism>
<dbReference type="EMBL" id="CAJVPU010018018">
    <property type="protein sequence ID" value="CAG8663181.1"/>
    <property type="molecule type" value="Genomic_DNA"/>
</dbReference>
<dbReference type="Proteomes" id="UP000789702">
    <property type="component" value="Unassembled WGS sequence"/>
</dbReference>
<evidence type="ECO:0000313" key="2">
    <source>
        <dbReference type="Proteomes" id="UP000789702"/>
    </source>
</evidence>
<protein>
    <submittedName>
        <fullName evidence="1">13306_t:CDS:1</fullName>
    </submittedName>
</protein>
<evidence type="ECO:0000313" key="1">
    <source>
        <dbReference type="EMBL" id="CAG8663181.1"/>
    </source>
</evidence>
<accession>A0ACA9NRP8</accession>
<keyword evidence="2" id="KW-1185">Reference proteome</keyword>
<feature type="non-terminal residue" evidence="1">
    <location>
        <position position="1"/>
    </location>
</feature>
<comment type="caution">
    <text evidence="1">The sequence shown here is derived from an EMBL/GenBank/DDBJ whole genome shotgun (WGS) entry which is preliminary data.</text>
</comment>
<reference evidence="1" key="1">
    <citation type="submission" date="2021-06" db="EMBL/GenBank/DDBJ databases">
        <authorList>
            <person name="Kallberg Y."/>
            <person name="Tangrot J."/>
            <person name="Rosling A."/>
        </authorList>
    </citation>
    <scope>NUCLEOTIDE SEQUENCE</scope>
    <source>
        <strain evidence="1">IL203A</strain>
    </source>
</reference>
<name>A0ACA9NRP8_9GLOM</name>